<protein>
    <submittedName>
        <fullName evidence="2">Uncharacterized protein</fullName>
    </submittedName>
</protein>
<proteinExistence type="predicted"/>
<keyword evidence="3" id="KW-1185">Reference proteome</keyword>
<dbReference type="EMBL" id="VXLC01000023">
    <property type="protein sequence ID" value="KAA8883983.1"/>
    <property type="molecule type" value="Genomic_DNA"/>
</dbReference>
<comment type="caution">
    <text evidence="2">The sequence shown here is derived from an EMBL/GenBank/DDBJ whole genome shotgun (WGS) entry which is preliminary data.</text>
</comment>
<feature type="region of interest" description="Disordered" evidence="1">
    <location>
        <begin position="150"/>
        <end position="182"/>
    </location>
</feature>
<organism evidence="2 3">
    <name type="scientific">Nocardia colli</name>
    <dbReference type="NCBI Taxonomy" id="2545717"/>
    <lineage>
        <taxon>Bacteria</taxon>
        <taxon>Bacillati</taxon>
        <taxon>Actinomycetota</taxon>
        <taxon>Actinomycetes</taxon>
        <taxon>Mycobacteriales</taxon>
        <taxon>Nocardiaceae</taxon>
        <taxon>Nocardia</taxon>
    </lineage>
</organism>
<dbReference type="Proteomes" id="UP000323876">
    <property type="component" value="Unassembled WGS sequence"/>
</dbReference>
<sequence>MTALIATGIATEHGPSPENQAAILTATMTDLPPLAPVTEPAADTQQPVTVGRHAWPVRPTIDADALPDLPSSDKVGPTGLGLPLTPAEPTALPGRTNTPRPHHQADTAARPNAQIALPPLDLTALLTNISAALNAGAVFAESLQSGSAALTPTASKPAAPSSTESDSVDSADTAKSAPAESVQMAAPATDLTSLLATVTAALKVGAALAQGLESGSSILGPGSAALTSGSAALDGGSSIAGAGSSILDGGSSIAGTGSSILGPLAAVLTPLSAAAAASA</sequence>
<feature type="region of interest" description="Disordered" evidence="1">
    <location>
        <begin position="34"/>
        <end position="112"/>
    </location>
</feature>
<reference evidence="2 3" key="1">
    <citation type="submission" date="2019-09" db="EMBL/GenBank/DDBJ databases">
        <authorList>
            <person name="Wang X."/>
        </authorList>
    </citation>
    <scope>NUCLEOTIDE SEQUENCE [LARGE SCALE GENOMIC DNA]</scope>
    <source>
        <strain evidence="2 3">CICC 11023</strain>
    </source>
</reference>
<accession>A0A5N0E4R9</accession>
<evidence type="ECO:0000313" key="3">
    <source>
        <dbReference type="Proteomes" id="UP000323876"/>
    </source>
</evidence>
<feature type="compositionally biased region" description="Low complexity" evidence="1">
    <location>
        <begin position="76"/>
        <end position="94"/>
    </location>
</feature>
<name>A0A5N0E4R9_9NOCA</name>
<feature type="compositionally biased region" description="Polar residues" evidence="1">
    <location>
        <begin position="150"/>
        <end position="170"/>
    </location>
</feature>
<dbReference type="AlphaFoldDB" id="A0A5N0E4R9"/>
<evidence type="ECO:0000313" key="2">
    <source>
        <dbReference type="EMBL" id="KAA8883983.1"/>
    </source>
</evidence>
<evidence type="ECO:0000256" key="1">
    <source>
        <dbReference type="SAM" id="MobiDB-lite"/>
    </source>
</evidence>
<dbReference type="RefSeq" id="WP_150406510.1">
    <property type="nucleotide sequence ID" value="NZ_VXLC01000023.1"/>
</dbReference>
<gene>
    <name evidence="2" type="ORF">F3087_35520</name>
</gene>